<dbReference type="Gene3D" id="3.30.200.20">
    <property type="entry name" value="Phosphorylase Kinase, domain 1"/>
    <property type="match status" value="1"/>
</dbReference>
<dbReference type="EMBL" id="ML737129">
    <property type="protein sequence ID" value="KAE8343463.1"/>
    <property type="molecule type" value="Genomic_DNA"/>
</dbReference>
<dbReference type="GO" id="GO:0005737">
    <property type="term" value="C:cytoplasm"/>
    <property type="evidence" value="ECO:0007669"/>
    <property type="project" value="TreeGrafter"/>
</dbReference>
<comment type="catalytic activity">
    <reaction evidence="7">
        <text>L-threonyl-[protein] + ATP = O-phospho-L-threonyl-[protein] + ADP + H(+)</text>
        <dbReference type="Rhea" id="RHEA:46608"/>
        <dbReference type="Rhea" id="RHEA-COMP:11060"/>
        <dbReference type="Rhea" id="RHEA-COMP:11605"/>
        <dbReference type="ChEBI" id="CHEBI:15378"/>
        <dbReference type="ChEBI" id="CHEBI:30013"/>
        <dbReference type="ChEBI" id="CHEBI:30616"/>
        <dbReference type="ChEBI" id="CHEBI:61977"/>
        <dbReference type="ChEBI" id="CHEBI:456216"/>
        <dbReference type="EC" id="2.7.11.1"/>
    </reaction>
</comment>
<dbReference type="AlphaFoldDB" id="A0A5N6YF07"/>
<dbReference type="PROSITE" id="PS50011">
    <property type="entry name" value="PROTEIN_KINASE_DOM"/>
    <property type="match status" value="1"/>
</dbReference>
<dbReference type="InterPro" id="IPR011009">
    <property type="entry name" value="Kinase-like_dom_sf"/>
</dbReference>
<dbReference type="InterPro" id="IPR000719">
    <property type="entry name" value="Prot_kinase_dom"/>
</dbReference>
<evidence type="ECO:0000256" key="7">
    <source>
        <dbReference type="ARBA" id="ARBA00047899"/>
    </source>
</evidence>
<accession>A0A5N6YF07</accession>
<dbReference type="OrthoDB" id="5979581at2759"/>
<dbReference type="Proteomes" id="UP000325558">
    <property type="component" value="Unassembled WGS sequence"/>
</dbReference>
<dbReference type="GO" id="GO:0000245">
    <property type="term" value="P:spliceosomal complex assembly"/>
    <property type="evidence" value="ECO:0007669"/>
    <property type="project" value="TreeGrafter"/>
</dbReference>
<dbReference type="PANTHER" id="PTHR47634:SF9">
    <property type="entry name" value="PROTEIN KINASE DOMAIN-CONTAINING PROTEIN-RELATED"/>
    <property type="match status" value="1"/>
</dbReference>
<proteinExistence type="predicted"/>
<dbReference type="Gene3D" id="1.10.510.10">
    <property type="entry name" value="Transferase(Phosphotransferase) domain 1"/>
    <property type="match status" value="1"/>
</dbReference>
<dbReference type="GO" id="GO:0005634">
    <property type="term" value="C:nucleus"/>
    <property type="evidence" value="ECO:0007669"/>
    <property type="project" value="TreeGrafter"/>
</dbReference>
<evidence type="ECO:0000313" key="10">
    <source>
        <dbReference type="EMBL" id="KAE8343463.1"/>
    </source>
</evidence>
<organism evidence="10">
    <name type="scientific">Aspergillus arachidicola</name>
    <dbReference type="NCBI Taxonomy" id="656916"/>
    <lineage>
        <taxon>Eukaryota</taxon>
        <taxon>Fungi</taxon>
        <taxon>Dikarya</taxon>
        <taxon>Ascomycota</taxon>
        <taxon>Pezizomycotina</taxon>
        <taxon>Eurotiomycetes</taxon>
        <taxon>Eurotiomycetidae</taxon>
        <taxon>Eurotiales</taxon>
        <taxon>Aspergillaceae</taxon>
        <taxon>Aspergillus</taxon>
        <taxon>Aspergillus subgen. Circumdati</taxon>
    </lineage>
</organism>
<reference evidence="10" key="1">
    <citation type="submission" date="2019-04" db="EMBL/GenBank/DDBJ databases">
        <title>Friends and foes A comparative genomics study of 23 Aspergillus species from section Flavi.</title>
        <authorList>
            <consortium name="DOE Joint Genome Institute"/>
            <person name="Kjaerbolling I."/>
            <person name="Vesth T."/>
            <person name="Frisvad J.C."/>
            <person name="Nybo J.L."/>
            <person name="Theobald S."/>
            <person name="Kildgaard S."/>
            <person name="Isbrandt T."/>
            <person name="Kuo A."/>
            <person name="Sato A."/>
            <person name="Lyhne E.K."/>
            <person name="Kogle M.E."/>
            <person name="Wiebenga A."/>
            <person name="Kun R.S."/>
            <person name="Lubbers R.J."/>
            <person name="Makela M.R."/>
            <person name="Barry K."/>
            <person name="Chovatia M."/>
            <person name="Clum A."/>
            <person name="Daum C."/>
            <person name="Haridas S."/>
            <person name="He G."/>
            <person name="LaButti K."/>
            <person name="Lipzen A."/>
            <person name="Mondo S."/>
            <person name="Riley R."/>
            <person name="Salamov A."/>
            <person name="Simmons B.A."/>
            <person name="Magnuson J.K."/>
            <person name="Henrissat B."/>
            <person name="Mortensen U.H."/>
            <person name="Larsen T.O."/>
            <person name="Devries R.P."/>
            <person name="Grigoriev I.V."/>
            <person name="Machida M."/>
            <person name="Baker S.E."/>
            <person name="Andersen M.R."/>
        </authorList>
    </citation>
    <scope>NUCLEOTIDE SEQUENCE</scope>
    <source>
        <strain evidence="10">CBS 117612</strain>
    </source>
</reference>
<evidence type="ECO:0000256" key="3">
    <source>
        <dbReference type="ARBA" id="ARBA00022679"/>
    </source>
</evidence>
<evidence type="ECO:0000256" key="6">
    <source>
        <dbReference type="ARBA" id="ARBA00022840"/>
    </source>
</evidence>
<evidence type="ECO:0000256" key="5">
    <source>
        <dbReference type="ARBA" id="ARBA00022777"/>
    </source>
</evidence>
<gene>
    <name evidence="10" type="ORF">BDV24DRAFT_172861</name>
</gene>
<protein>
    <recommendedName>
        <fullName evidence="1">non-specific serine/threonine protein kinase</fullName>
        <ecNumber evidence="1">2.7.11.1</ecNumber>
    </recommendedName>
</protein>
<name>A0A5N6YF07_9EURO</name>
<keyword evidence="2" id="KW-0723">Serine/threonine-protein kinase</keyword>
<comment type="catalytic activity">
    <reaction evidence="8">
        <text>L-seryl-[protein] + ATP = O-phospho-L-seryl-[protein] + ADP + H(+)</text>
        <dbReference type="Rhea" id="RHEA:17989"/>
        <dbReference type="Rhea" id="RHEA-COMP:9863"/>
        <dbReference type="Rhea" id="RHEA-COMP:11604"/>
        <dbReference type="ChEBI" id="CHEBI:15378"/>
        <dbReference type="ChEBI" id="CHEBI:29999"/>
        <dbReference type="ChEBI" id="CHEBI:30616"/>
        <dbReference type="ChEBI" id="CHEBI:83421"/>
        <dbReference type="ChEBI" id="CHEBI:456216"/>
        <dbReference type="EC" id="2.7.11.1"/>
    </reaction>
</comment>
<dbReference type="EC" id="2.7.11.1" evidence="1"/>
<keyword evidence="6" id="KW-0067">ATP-binding</keyword>
<evidence type="ECO:0000256" key="8">
    <source>
        <dbReference type="ARBA" id="ARBA00048679"/>
    </source>
</evidence>
<keyword evidence="5" id="KW-0418">Kinase</keyword>
<evidence type="ECO:0000256" key="4">
    <source>
        <dbReference type="ARBA" id="ARBA00022741"/>
    </source>
</evidence>
<dbReference type="GO" id="GO:0005524">
    <property type="term" value="F:ATP binding"/>
    <property type="evidence" value="ECO:0007669"/>
    <property type="project" value="UniProtKB-KW"/>
</dbReference>
<evidence type="ECO:0000256" key="1">
    <source>
        <dbReference type="ARBA" id="ARBA00012513"/>
    </source>
</evidence>
<dbReference type="GO" id="GO:0050684">
    <property type="term" value="P:regulation of mRNA processing"/>
    <property type="evidence" value="ECO:0007669"/>
    <property type="project" value="TreeGrafter"/>
</dbReference>
<keyword evidence="3" id="KW-0808">Transferase</keyword>
<dbReference type="InterPro" id="IPR051334">
    <property type="entry name" value="SRPK"/>
</dbReference>
<dbReference type="SUPFAM" id="SSF56112">
    <property type="entry name" value="Protein kinase-like (PK-like)"/>
    <property type="match status" value="1"/>
</dbReference>
<evidence type="ECO:0000259" key="9">
    <source>
        <dbReference type="PROSITE" id="PS50011"/>
    </source>
</evidence>
<feature type="domain" description="Protein kinase" evidence="9">
    <location>
        <begin position="82"/>
        <end position="404"/>
    </location>
</feature>
<evidence type="ECO:0000256" key="2">
    <source>
        <dbReference type="ARBA" id="ARBA00022527"/>
    </source>
</evidence>
<sequence>MSKLLSSSVRLLRPHILFPVVREARMPDRCAFAITAFKSTATNGDFQSEILYEPLEGVERLENYRPGGYHPIQIGDHLHNRYRIIHKLGHGSYLTTWLACDEQINKFVAVKTCMGNSNPREMDIITTLTRPRDPAVKSPGRTMVPSILDTFTIHGLNASLSRIIHGDLHMDNILLKSVHDFDRLSVEQLYEKYGAPELDPVVHLDDKPLPPGVPSHGIAPVWLGEASEDITLPEARILLTDFGEAFLYLHELKYESHTPLVIRPPEARFEPNKPLSFQSDIWTFACTIWSIIAQRPLFEVFLATEDDMTCEHVDTLGVLPLEWWKKWEARRQKFTEDGTPINRDPYRSWEDRFEDSVQQPRRDSGTPVIDAKERTAVFDMLRPMLLFRPENRSTTKQILESEWIVKWALPEYEKVRKYG</sequence>
<dbReference type="PANTHER" id="PTHR47634">
    <property type="entry name" value="PROTEIN KINASE DOMAIN-CONTAINING PROTEIN-RELATED"/>
    <property type="match status" value="1"/>
</dbReference>
<keyword evidence="4" id="KW-0547">Nucleotide-binding</keyword>
<dbReference type="SMART" id="SM00220">
    <property type="entry name" value="S_TKc"/>
    <property type="match status" value="1"/>
</dbReference>
<dbReference type="GO" id="GO:0004674">
    <property type="term" value="F:protein serine/threonine kinase activity"/>
    <property type="evidence" value="ECO:0007669"/>
    <property type="project" value="UniProtKB-KW"/>
</dbReference>